<dbReference type="GO" id="GO:1990077">
    <property type="term" value="C:primosome complex"/>
    <property type="evidence" value="ECO:0007669"/>
    <property type="project" value="UniProtKB-UniRule"/>
</dbReference>
<evidence type="ECO:0000256" key="5">
    <source>
        <dbReference type="ARBA" id="ARBA00022801"/>
    </source>
</evidence>
<keyword evidence="8 12" id="KW-0238">DNA-binding</keyword>
<dbReference type="NCBIfam" id="TIGR00665">
    <property type="entry name" value="DnaB"/>
    <property type="match status" value="1"/>
</dbReference>
<evidence type="ECO:0000256" key="6">
    <source>
        <dbReference type="ARBA" id="ARBA00022806"/>
    </source>
</evidence>
<dbReference type="Pfam" id="PF03796">
    <property type="entry name" value="DnaB_C"/>
    <property type="match status" value="1"/>
</dbReference>
<dbReference type="SUPFAM" id="SSF52540">
    <property type="entry name" value="P-loop containing nucleoside triphosphate hydrolases"/>
    <property type="match status" value="1"/>
</dbReference>
<evidence type="ECO:0000259" key="13">
    <source>
        <dbReference type="PROSITE" id="PS51199"/>
    </source>
</evidence>
<keyword evidence="6 12" id="KW-0347">Helicase</keyword>
<evidence type="ECO:0000256" key="2">
    <source>
        <dbReference type="ARBA" id="ARBA00022515"/>
    </source>
</evidence>
<name>A0A917AJV7_9BACI</name>
<dbReference type="PROSITE" id="PS51199">
    <property type="entry name" value="SF4_HELICASE"/>
    <property type="match status" value="1"/>
</dbReference>
<evidence type="ECO:0000313" key="15">
    <source>
        <dbReference type="Proteomes" id="UP000605259"/>
    </source>
</evidence>
<keyword evidence="15" id="KW-1185">Reference proteome</keyword>
<dbReference type="AlphaFoldDB" id="A0A917AJV7"/>
<accession>A0A917AJV7</accession>
<dbReference type="RefSeq" id="WP_188386908.1">
    <property type="nucleotide sequence ID" value="NZ_BMFK01000001.1"/>
</dbReference>
<dbReference type="Gene3D" id="1.10.860.10">
    <property type="entry name" value="DNAb Helicase, Chain A"/>
    <property type="match status" value="1"/>
</dbReference>
<keyword evidence="9" id="KW-0413">Isomerase</keyword>
<evidence type="ECO:0000256" key="12">
    <source>
        <dbReference type="RuleBase" id="RU362085"/>
    </source>
</evidence>
<sequence length="431" mass="49686">MIEENIRLAEEFVLGSIFLDESLIKGMILMPKHFYYAKNRMIFQKMQELEEASHPIDVYSVMVALGDMLDQVGGSTYLNDVACHVPSIANVDFYIEEVIKGWKQRESLKVTIELQQQLKSGNMHAIYDANTKLMNINEADLATEYDLHHQLLAYIDYIQEEKGELTGIDTGYKGLNSITGGLQEDDLIIIGARPSIGKTAFALNIGMNALGKGTAVAIASLEMNYKQLLNRMVSRMGNINSMKMRNCARFFHEKEWKMTTNIIAKMDKRDLELWDKPGITIQEIYAQARRFRHKHKEKKCLLIIDYLQLITGEQRYNSNRMQEISEISRKLKVMARDLHICIIALSQLSRGVEHRQNKRPMLSDLRESGQIEQDADLIAFLYRDDYYDNKSEEENVMEVIIAKHRNGPTGLVKLAFLKEYSKFVELERDKV</sequence>
<dbReference type="InterPro" id="IPR007692">
    <property type="entry name" value="DNA_helicase_DnaB"/>
</dbReference>
<dbReference type="FunFam" id="3.40.50.300:FF:000351">
    <property type="entry name" value="Replicative DNA helicase"/>
    <property type="match status" value="1"/>
</dbReference>
<evidence type="ECO:0000256" key="9">
    <source>
        <dbReference type="ARBA" id="ARBA00023235"/>
    </source>
</evidence>
<dbReference type="EMBL" id="BMFK01000001">
    <property type="protein sequence ID" value="GGE57986.1"/>
    <property type="molecule type" value="Genomic_DNA"/>
</dbReference>
<dbReference type="GO" id="GO:0005524">
    <property type="term" value="F:ATP binding"/>
    <property type="evidence" value="ECO:0007669"/>
    <property type="project" value="UniProtKB-UniRule"/>
</dbReference>
<keyword evidence="3 12" id="KW-0235">DNA replication</keyword>
<dbReference type="GO" id="GO:0006269">
    <property type="term" value="P:DNA replication, synthesis of primer"/>
    <property type="evidence" value="ECO:0007669"/>
    <property type="project" value="UniProtKB-UniRule"/>
</dbReference>
<keyword evidence="2 12" id="KW-0639">Primosome</keyword>
<dbReference type="GO" id="GO:0005829">
    <property type="term" value="C:cytosol"/>
    <property type="evidence" value="ECO:0007669"/>
    <property type="project" value="TreeGrafter"/>
</dbReference>
<evidence type="ECO:0000256" key="3">
    <source>
        <dbReference type="ARBA" id="ARBA00022705"/>
    </source>
</evidence>
<dbReference type="SUPFAM" id="SSF48024">
    <property type="entry name" value="N-terminal domain of DnaB helicase"/>
    <property type="match status" value="1"/>
</dbReference>
<organism evidence="14 15">
    <name type="scientific">Priestia taiwanensis</name>
    <dbReference type="NCBI Taxonomy" id="1347902"/>
    <lineage>
        <taxon>Bacteria</taxon>
        <taxon>Bacillati</taxon>
        <taxon>Bacillota</taxon>
        <taxon>Bacilli</taxon>
        <taxon>Bacillales</taxon>
        <taxon>Bacillaceae</taxon>
        <taxon>Priestia</taxon>
    </lineage>
</organism>
<dbReference type="InterPro" id="IPR007693">
    <property type="entry name" value="DNA_helicase_DnaB-like_N"/>
</dbReference>
<reference evidence="14" key="1">
    <citation type="journal article" date="2014" name="Int. J. Syst. Evol. Microbiol.">
        <title>Complete genome sequence of Corynebacterium casei LMG S-19264T (=DSM 44701T), isolated from a smear-ripened cheese.</title>
        <authorList>
            <consortium name="US DOE Joint Genome Institute (JGI-PGF)"/>
            <person name="Walter F."/>
            <person name="Albersmeier A."/>
            <person name="Kalinowski J."/>
            <person name="Ruckert C."/>
        </authorList>
    </citation>
    <scope>NUCLEOTIDE SEQUENCE</scope>
    <source>
        <strain evidence="14">CGMCC 1.12698</strain>
    </source>
</reference>
<evidence type="ECO:0000256" key="10">
    <source>
        <dbReference type="ARBA" id="ARBA00048954"/>
    </source>
</evidence>
<keyword evidence="4 12" id="KW-0547">Nucleotide-binding</keyword>
<dbReference type="PANTHER" id="PTHR30153:SF2">
    <property type="entry name" value="REPLICATIVE DNA HELICASE"/>
    <property type="match status" value="1"/>
</dbReference>
<evidence type="ECO:0000256" key="7">
    <source>
        <dbReference type="ARBA" id="ARBA00022840"/>
    </source>
</evidence>
<comment type="catalytic activity">
    <reaction evidence="10 12">
        <text>ATP + H2O = ADP + phosphate + H(+)</text>
        <dbReference type="Rhea" id="RHEA:13065"/>
        <dbReference type="ChEBI" id="CHEBI:15377"/>
        <dbReference type="ChEBI" id="CHEBI:15378"/>
        <dbReference type="ChEBI" id="CHEBI:30616"/>
        <dbReference type="ChEBI" id="CHEBI:43474"/>
        <dbReference type="ChEBI" id="CHEBI:456216"/>
        <dbReference type="EC" id="5.6.2.3"/>
    </reaction>
</comment>
<dbReference type="InterPro" id="IPR027417">
    <property type="entry name" value="P-loop_NTPase"/>
</dbReference>
<dbReference type="InterPro" id="IPR016136">
    <property type="entry name" value="DNA_helicase_N/primase_C"/>
</dbReference>
<comment type="function">
    <text evidence="12">The main replicative DNA helicase, it participates in initiation and elongation during chromosome replication. Travels ahead of the DNA replisome, separating dsDNA into templates for DNA synthesis. A processive ATP-dependent 5'-3' DNA helicase it has DNA-dependent ATPase activity.</text>
</comment>
<gene>
    <name evidence="14" type="primary">dnaB</name>
    <name evidence="14" type="ORF">GCM10007140_05450</name>
</gene>
<dbReference type="CDD" id="cd00984">
    <property type="entry name" value="DnaB_C"/>
    <property type="match status" value="1"/>
</dbReference>
<dbReference type="GO" id="GO:0016787">
    <property type="term" value="F:hydrolase activity"/>
    <property type="evidence" value="ECO:0007669"/>
    <property type="project" value="UniProtKB-KW"/>
</dbReference>
<dbReference type="EC" id="5.6.2.3" evidence="11 12"/>
<reference evidence="14" key="2">
    <citation type="submission" date="2020-09" db="EMBL/GenBank/DDBJ databases">
        <authorList>
            <person name="Sun Q."/>
            <person name="Zhou Y."/>
        </authorList>
    </citation>
    <scope>NUCLEOTIDE SEQUENCE</scope>
    <source>
        <strain evidence="14">CGMCC 1.12698</strain>
    </source>
</reference>
<dbReference type="Gene3D" id="3.40.50.300">
    <property type="entry name" value="P-loop containing nucleotide triphosphate hydrolases"/>
    <property type="match status" value="1"/>
</dbReference>
<evidence type="ECO:0000256" key="4">
    <source>
        <dbReference type="ARBA" id="ARBA00022741"/>
    </source>
</evidence>
<dbReference type="GO" id="GO:0043139">
    <property type="term" value="F:5'-3' DNA helicase activity"/>
    <property type="evidence" value="ECO:0007669"/>
    <property type="project" value="UniProtKB-EC"/>
</dbReference>
<dbReference type="InterPro" id="IPR036185">
    <property type="entry name" value="DNA_heli_DnaB-like_N_sf"/>
</dbReference>
<dbReference type="Proteomes" id="UP000605259">
    <property type="component" value="Unassembled WGS sequence"/>
</dbReference>
<keyword evidence="7 12" id="KW-0067">ATP-binding</keyword>
<dbReference type="InterPro" id="IPR007694">
    <property type="entry name" value="DNA_helicase_DnaB-like_C"/>
</dbReference>
<keyword evidence="5 12" id="KW-0378">Hydrolase</keyword>
<dbReference type="Pfam" id="PF00772">
    <property type="entry name" value="DnaB"/>
    <property type="match status" value="1"/>
</dbReference>
<proteinExistence type="inferred from homology"/>
<comment type="caution">
    <text evidence="14">The sequence shown here is derived from an EMBL/GenBank/DDBJ whole genome shotgun (WGS) entry which is preliminary data.</text>
</comment>
<comment type="similarity">
    <text evidence="1 12">Belongs to the helicase family. DnaB subfamily.</text>
</comment>
<dbReference type="PANTHER" id="PTHR30153">
    <property type="entry name" value="REPLICATIVE DNA HELICASE DNAB"/>
    <property type="match status" value="1"/>
</dbReference>
<evidence type="ECO:0000256" key="11">
    <source>
        <dbReference type="NCBIfam" id="TIGR00665"/>
    </source>
</evidence>
<evidence type="ECO:0000256" key="8">
    <source>
        <dbReference type="ARBA" id="ARBA00023125"/>
    </source>
</evidence>
<protein>
    <recommendedName>
        <fullName evidence="11 12">Replicative DNA helicase</fullName>
        <ecNumber evidence="11 12">5.6.2.3</ecNumber>
    </recommendedName>
</protein>
<evidence type="ECO:0000313" key="14">
    <source>
        <dbReference type="EMBL" id="GGE57986.1"/>
    </source>
</evidence>
<feature type="domain" description="SF4 helicase" evidence="13">
    <location>
        <begin position="161"/>
        <end position="430"/>
    </location>
</feature>
<evidence type="ECO:0000256" key="1">
    <source>
        <dbReference type="ARBA" id="ARBA00008428"/>
    </source>
</evidence>
<dbReference type="GO" id="GO:0003677">
    <property type="term" value="F:DNA binding"/>
    <property type="evidence" value="ECO:0007669"/>
    <property type="project" value="UniProtKB-UniRule"/>
</dbReference>